<protein>
    <recommendedName>
        <fullName evidence="2">DUF4429 domain-containing protein</fullName>
    </recommendedName>
</protein>
<dbReference type="AlphaFoldDB" id="A0A4V1Y562"/>
<dbReference type="InterPro" id="IPR027860">
    <property type="entry name" value="DUF4429"/>
</dbReference>
<organism evidence="3 4">
    <name type="scientific">Bifidobacterium pseudolongum subsp. globosum</name>
    <dbReference type="NCBI Taxonomy" id="1690"/>
    <lineage>
        <taxon>Bacteria</taxon>
        <taxon>Bacillati</taxon>
        <taxon>Actinomycetota</taxon>
        <taxon>Actinomycetes</taxon>
        <taxon>Bifidobacteriales</taxon>
        <taxon>Bifidobacteriaceae</taxon>
        <taxon>Bifidobacterium</taxon>
    </lineage>
</organism>
<dbReference type="Proteomes" id="UP000293208">
    <property type="component" value="Unassembled WGS sequence"/>
</dbReference>
<name>A0A4V1Y562_9BIFI</name>
<reference evidence="3 4" key="1">
    <citation type="submission" date="2018-12" db="EMBL/GenBank/DDBJ databases">
        <title>Unveiling genomic diversity among members of the Bifidobacterium pseudolongum species, a widely distributed gut commensal of the animal kingdom.</title>
        <authorList>
            <person name="Lugli G.A."/>
            <person name="Duranti S."/>
            <person name="Albert K."/>
            <person name="Mancabelli L."/>
            <person name="Napoli S."/>
            <person name="Viappiani A."/>
            <person name="Anzalone R."/>
            <person name="Longhi G."/>
            <person name="Milani C."/>
            <person name="Turroni F."/>
            <person name="Alessandri G."/>
            <person name="Sela D.A."/>
            <person name="Van Sinderen D."/>
            <person name="Ventura M."/>
        </authorList>
    </citation>
    <scope>NUCLEOTIDE SEQUENCE [LARGE SCALE GENOMIC DNA]</scope>
    <source>
        <strain evidence="3 4">2001B</strain>
    </source>
</reference>
<proteinExistence type="predicted"/>
<dbReference type="EMBL" id="RYUY01000004">
    <property type="protein sequence ID" value="RYQ39347.1"/>
    <property type="molecule type" value="Genomic_DNA"/>
</dbReference>
<feature type="domain" description="DUF4429" evidence="2">
    <location>
        <begin position="11"/>
        <end position="102"/>
    </location>
</feature>
<feature type="compositionally biased region" description="Basic and acidic residues" evidence="1">
    <location>
        <begin position="124"/>
        <end position="151"/>
    </location>
</feature>
<feature type="region of interest" description="Disordered" evidence="1">
    <location>
        <begin position="123"/>
        <end position="151"/>
    </location>
</feature>
<accession>A0A4V1Y562</accession>
<dbReference type="Pfam" id="PF14472">
    <property type="entry name" value="DUF4429"/>
    <property type="match status" value="1"/>
</dbReference>
<dbReference type="RefSeq" id="WP_129914317.1">
    <property type="nucleotide sequence ID" value="NZ_RYUY01000004.1"/>
</dbReference>
<evidence type="ECO:0000259" key="2">
    <source>
        <dbReference type="Pfam" id="PF14472"/>
    </source>
</evidence>
<gene>
    <name evidence="3" type="ORF">PG2001B_1088</name>
</gene>
<sequence>MEVQGSGGSVAFDGQNVTLKFKGLTKSTIGFEENIVPLVSIEGVTYKAPSFFANGYMCLRVVMPDGSFSDAVSNTGSAANHPYCMVVPKKTREQFEQLVDDICDALPTTPVPASVDMRTMTKSARQEEKVQASEQRLREMRQQESERREASAIDTELMPPNFTNRGHSIAKFKADDGTKFEIYQNAVESGHEIHWLKDVHATVEDGSAVQDRITATRIMLVGLFALAWKKKRGGEKWLTISGPDFIWIAEVGRKQIPEAMRFANAVNNAALKANLK</sequence>
<comment type="caution">
    <text evidence="3">The sequence shown here is derived from an EMBL/GenBank/DDBJ whole genome shotgun (WGS) entry which is preliminary data.</text>
</comment>
<evidence type="ECO:0000313" key="3">
    <source>
        <dbReference type="EMBL" id="RYQ39347.1"/>
    </source>
</evidence>
<evidence type="ECO:0000256" key="1">
    <source>
        <dbReference type="SAM" id="MobiDB-lite"/>
    </source>
</evidence>
<evidence type="ECO:0000313" key="4">
    <source>
        <dbReference type="Proteomes" id="UP000293208"/>
    </source>
</evidence>